<keyword evidence="3" id="KW-1133">Transmembrane helix</keyword>
<organism evidence="5 6">
    <name type="scientific">Longibacter salinarum</name>
    <dbReference type="NCBI Taxonomy" id="1850348"/>
    <lineage>
        <taxon>Bacteria</taxon>
        <taxon>Pseudomonadati</taxon>
        <taxon>Rhodothermota</taxon>
        <taxon>Rhodothermia</taxon>
        <taxon>Rhodothermales</taxon>
        <taxon>Salisaetaceae</taxon>
        <taxon>Longibacter</taxon>
    </lineage>
</organism>
<feature type="domain" description="PNPLA" evidence="4">
    <location>
        <begin position="66"/>
        <end position="329"/>
    </location>
</feature>
<evidence type="ECO:0000256" key="2">
    <source>
        <dbReference type="PROSITE-ProRule" id="PRU01161"/>
    </source>
</evidence>
<dbReference type="GO" id="GO:0016042">
    <property type="term" value="P:lipid catabolic process"/>
    <property type="evidence" value="ECO:0007669"/>
    <property type="project" value="UniProtKB-UniRule"/>
</dbReference>
<dbReference type="AlphaFoldDB" id="A0A2A8CXT0"/>
<keyword evidence="2" id="KW-0378">Hydrolase</keyword>
<name>A0A2A8CXT0_9BACT</name>
<dbReference type="InterPro" id="IPR002641">
    <property type="entry name" value="PNPLA_dom"/>
</dbReference>
<comment type="caution">
    <text evidence="5">The sequence shown here is derived from an EMBL/GenBank/DDBJ whole genome shotgun (WGS) entry which is preliminary data.</text>
</comment>
<evidence type="ECO:0000313" key="6">
    <source>
        <dbReference type="Proteomes" id="UP000220102"/>
    </source>
</evidence>
<keyword evidence="3" id="KW-0812">Transmembrane</keyword>
<evidence type="ECO:0000256" key="1">
    <source>
        <dbReference type="ARBA" id="ARBA00023098"/>
    </source>
</evidence>
<feature type="active site" description="Nucleophile" evidence="2">
    <location>
        <position position="116"/>
    </location>
</feature>
<feature type="short sequence motif" description="DGA/G" evidence="2">
    <location>
        <begin position="316"/>
        <end position="318"/>
    </location>
</feature>
<feature type="active site" description="Proton acceptor" evidence="2">
    <location>
        <position position="316"/>
    </location>
</feature>
<comment type="caution">
    <text evidence="2">Lacks conserved residue(s) required for the propagation of feature annotation.</text>
</comment>
<feature type="transmembrane region" description="Helical" evidence="3">
    <location>
        <begin position="22"/>
        <end position="42"/>
    </location>
</feature>
<dbReference type="Pfam" id="PF01734">
    <property type="entry name" value="Patatin"/>
    <property type="match status" value="1"/>
</dbReference>
<dbReference type="InterPro" id="IPR016035">
    <property type="entry name" value="Acyl_Trfase/lysoPLipase"/>
</dbReference>
<reference evidence="5 6" key="1">
    <citation type="submission" date="2017-10" db="EMBL/GenBank/DDBJ databases">
        <title>Draft genome of Longibacter Salinarum.</title>
        <authorList>
            <person name="Goh K.M."/>
            <person name="Shamsir M.S."/>
            <person name="Lim S.W."/>
        </authorList>
    </citation>
    <scope>NUCLEOTIDE SEQUENCE [LARGE SCALE GENOMIC DNA]</scope>
    <source>
        <strain evidence="5 6">KCTC 52045</strain>
    </source>
</reference>
<dbReference type="Proteomes" id="UP000220102">
    <property type="component" value="Unassembled WGS sequence"/>
</dbReference>
<gene>
    <name evidence="5" type="ORF">CRI94_08755</name>
</gene>
<dbReference type="GO" id="GO:0016787">
    <property type="term" value="F:hydrolase activity"/>
    <property type="evidence" value="ECO:0007669"/>
    <property type="project" value="UniProtKB-UniRule"/>
</dbReference>
<evidence type="ECO:0000259" key="4">
    <source>
        <dbReference type="PROSITE" id="PS51635"/>
    </source>
</evidence>
<dbReference type="Gene3D" id="3.40.1090.10">
    <property type="entry name" value="Cytosolic phospholipase A2 catalytic domain"/>
    <property type="match status" value="1"/>
</dbReference>
<sequence>MRPLLLCPSPARDMIHAPSPHILRGYSLVAFVIGLALGLVALPTHAQQPGLRTVPGASDAEQGIALTVSGGVSKGAYQGGFVYGLTYLMRLSREDPRIRDVFDVPAYHLVSATGASAGNINALLAAVSWCDSTFIEQSPQESLFWRVWIPVGMEQLFPETRPEQPFMPDFVFSRQFFHTEVAPRLKEAMHHPVRRGCEVPVGLTLTRIDSFGHVPFAPSLDPVRTIRYASIARLASTSIEGEPGMRFRPFDFTGLDLQQYGELLLPDLAPSQNDLGVDPMVRVALGSSAFPLAFAPVEITFSSGPDEPRETGYFIDGGVFDNNPLGLSSALYNPRLRNERPDEDMKLRAYVGPRRADPRSVPVYSLLVNQNHRRGTPPAERQAEITSRSKSRISARAYNSFLNKAITTAREYEMELLARDLTETDRKRIVQSSRYHAIMGESLISFGAFFSYLFRQHDFFVGLYDAVHFAAEQSVHDRTNRSDVGARVRALIDVLEPQLQTAEHDFLLSLHRDEFAQERVCEPFTSSQNVYLALSCAVNDWERTHGTEPSGAAENFGRLFEHIETYITPDRFIALEKQACQAEKATSVNEAGRRVQTDGEFRCDAITDDGLLLQMQANADQTVTRILESALEILIENEHEIDATMDEATARDHITLAYFIQRNLAIEGRTGFSWDSSSMPVERRKRRGVDAPAISRRLIWRTVVPNEVIFPVARKGWGFSYRPRYYPGPRHAPRIPLLLGYNKFEGQPGLFLTGLGLEQPIFSGPRRLIVNSVEVGITQGIATTGTGDGWRYTGLNVGLYILGGKIRFGLLLPSLLRHPETNLYSGHQTSIGISDVNGLLYWIGKFIQ</sequence>
<keyword evidence="6" id="KW-1185">Reference proteome</keyword>
<accession>A0A2A8CXT0</accession>
<protein>
    <recommendedName>
        <fullName evidence="4">PNPLA domain-containing protein</fullName>
    </recommendedName>
</protein>
<keyword evidence="1 2" id="KW-0443">Lipid metabolism</keyword>
<dbReference type="SUPFAM" id="SSF52151">
    <property type="entry name" value="FabD/lysophospholipase-like"/>
    <property type="match status" value="1"/>
</dbReference>
<dbReference type="OrthoDB" id="9770965at2"/>
<dbReference type="PROSITE" id="PS51635">
    <property type="entry name" value="PNPLA"/>
    <property type="match status" value="1"/>
</dbReference>
<keyword evidence="3" id="KW-0472">Membrane</keyword>
<dbReference type="EMBL" id="PDEQ01000004">
    <property type="protein sequence ID" value="PEN13404.1"/>
    <property type="molecule type" value="Genomic_DNA"/>
</dbReference>
<feature type="short sequence motif" description="GXSXG" evidence="2">
    <location>
        <begin position="114"/>
        <end position="118"/>
    </location>
</feature>
<keyword evidence="2" id="KW-0442">Lipid degradation</keyword>
<proteinExistence type="predicted"/>
<evidence type="ECO:0000313" key="5">
    <source>
        <dbReference type="EMBL" id="PEN13404.1"/>
    </source>
</evidence>
<evidence type="ECO:0000256" key="3">
    <source>
        <dbReference type="SAM" id="Phobius"/>
    </source>
</evidence>